<evidence type="ECO:0000313" key="1">
    <source>
        <dbReference type="EMBL" id="MBN2953536.1"/>
    </source>
</evidence>
<sequence length="120" mass="13115">MSSVLAVSLLGGCRASDKPVTLTVWTYYNGDQLASFEHLVEEFNTTSYSDAHSISMKVLPCQKFADGEAYAVQQGAGMVVTQGSEQEIKACVTFLKWFTAPENNITFSVDSSYLPDNQTV</sequence>
<accession>A0A938ZBG8</accession>
<comment type="caution">
    <text evidence="1">The sequence shown here is derived from an EMBL/GenBank/DDBJ whole genome shotgun (WGS) entry which is preliminary data.</text>
</comment>
<evidence type="ECO:0000313" key="2">
    <source>
        <dbReference type="Proteomes" id="UP000737612"/>
    </source>
</evidence>
<dbReference type="AlphaFoldDB" id="A0A938ZBG8"/>
<dbReference type="Pfam" id="PF13416">
    <property type="entry name" value="SBP_bac_8"/>
    <property type="match status" value="1"/>
</dbReference>
<proteinExistence type="predicted"/>
<dbReference type="SUPFAM" id="SSF53850">
    <property type="entry name" value="Periplasmic binding protein-like II"/>
    <property type="match status" value="1"/>
</dbReference>
<dbReference type="Proteomes" id="UP000737612">
    <property type="component" value="Unassembled WGS sequence"/>
</dbReference>
<dbReference type="EMBL" id="JAFHBD010000032">
    <property type="protein sequence ID" value="MBN2953536.1"/>
    <property type="molecule type" value="Genomic_DNA"/>
</dbReference>
<protein>
    <recommendedName>
        <fullName evidence="3">Extracellular solute-binding protein</fullName>
    </recommendedName>
</protein>
<gene>
    <name evidence="1" type="ORF">JTJ23_08015</name>
</gene>
<reference evidence="1" key="1">
    <citation type="submission" date="2021-02" db="EMBL/GenBank/DDBJ databases">
        <title>Metagenome-assembled genomes from human diarrheal sample B26.</title>
        <authorList>
            <person name="Ateba T.P."/>
            <person name="Alayande K.A."/>
            <person name="Mwanza M."/>
        </authorList>
    </citation>
    <scope>NUCLEOTIDE SEQUENCE</scope>
    <source>
        <strain evidence="1">06WH</strain>
    </source>
</reference>
<dbReference type="InterPro" id="IPR006059">
    <property type="entry name" value="SBP"/>
</dbReference>
<organism evidence="1 2">
    <name type="scientific">Fusicatenibacter saccharivorans</name>
    <dbReference type="NCBI Taxonomy" id="1150298"/>
    <lineage>
        <taxon>Bacteria</taxon>
        <taxon>Bacillati</taxon>
        <taxon>Bacillota</taxon>
        <taxon>Clostridia</taxon>
        <taxon>Lachnospirales</taxon>
        <taxon>Lachnospiraceae</taxon>
        <taxon>Fusicatenibacter</taxon>
    </lineage>
</organism>
<name>A0A938ZBG8_9FIRM</name>
<evidence type="ECO:0008006" key="3">
    <source>
        <dbReference type="Google" id="ProtNLM"/>
    </source>
</evidence>
<dbReference type="Gene3D" id="3.40.190.10">
    <property type="entry name" value="Periplasmic binding protein-like II"/>
    <property type="match status" value="2"/>
</dbReference>